<dbReference type="PANTHER" id="PTHR23501">
    <property type="entry name" value="MAJOR FACILITATOR SUPERFAMILY"/>
    <property type="match status" value="1"/>
</dbReference>
<evidence type="ECO:0000256" key="1">
    <source>
        <dbReference type="ARBA" id="ARBA00004651"/>
    </source>
</evidence>
<organism evidence="8 9">
    <name type="scientific">Clostridium chromiireducens</name>
    <dbReference type="NCBI Taxonomy" id="225345"/>
    <lineage>
        <taxon>Bacteria</taxon>
        <taxon>Bacillati</taxon>
        <taxon>Bacillota</taxon>
        <taxon>Clostridia</taxon>
        <taxon>Eubacteriales</taxon>
        <taxon>Clostridiaceae</taxon>
        <taxon>Clostridium</taxon>
    </lineage>
</organism>
<dbReference type="InterPro" id="IPR036259">
    <property type="entry name" value="MFS_trans_sf"/>
</dbReference>
<dbReference type="GO" id="GO:0022857">
    <property type="term" value="F:transmembrane transporter activity"/>
    <property type="evidence" value="ECO:0007669"/>
    <property type="project" value="InterPro"/>
</dbReference>
<feature type="transmembrane region" description="Helical" evidence="6">
    <location>
        <begin position="392"/>
        <end position="409"/>
    </location>
</feature>
<feature type="transmembrane region" description="Helical" evidence="6">
    <location>
        <begin position="154"/>
        <end position="178"/>
    </location>
</feature>
<dbReference type="PROSITE" id="PS50850">
    <property type="entry name" value="MFS"/>
    <property type="match status" value="1"/>
</dbReference>
<evidence type="ECO:0000256" key="6">
    <source>
        <dbReference type="SAM" id="Phobius"/>
    </source>
</evidence>
<name>A0A1V4INK9_9CLOT</name>
<keyword evidence="9" id="KW-1185">Reference proteome</keyword>
<keyword evidence="2" id="KW-0813">Transport</keyword>
<keyword evidence="4 6" id="KW-1133">Transmembrane helix</keyword>
<dbReference type="AlphaFoldDB" id="A0A1V4INK9"/>
<dbReference type="InterPro" id="IPR011701">
    <property type="entry name" value="MFS"/>
</dbReference>
<keyword evidence="3 6" id="KW-0812">Transmembrane</keyword>
<sequence>MIGFMGILLSMFAMGMMQLVLATALPYIVNEIGGDSLYSWVFSSYMLSSIITIPIFSKLADIFGKKKFYLLGLCIFAFATIYGGFAPNMYQLVISRVLQGLGAGIITPVYLAMISDMFEESKRGKMIGLFGFVQLLSNILSPSIGTFITGQLGWHWIFFVTAIMILLAMALVSVGIKVLETSSQIRLSEIDIKGGLLFGSFCVALVGFSDMLSKHRKFDIESSLLLIGVVILILLFVSNEKRHKNPVIKLEFFKNKIIRRAIFSAIISGAIMYGLITILPLCGIAFMKQGALINESRILFFFMLGITVGMLIGGRELVKLNSMKMTRILWIILCFSSSLILYFLNRGNLMVLNTLNIIIGICTGAIMAMFLTNSQNAVNSEDRTVLSGLIQLSRYLGASIGVIILTSMAPEVKLINNTTQFLWVFVLLSLLCIAGLVNESI</sequence>
<evidence type="ECO:0000256" key="3">
    <source>
        <dbReference type="ARBA" id="ARBA00022692"/>
    </source>
</evidence>
<comment type="caution">
    <text evidence="8">The sequence shown here is derived from an EMBL/GenBank/DDBJ whole genome shotgun (WGS) entry which is preliminary data.</text>
</comment>
<dbReference type="STRING" id="225345.CLCHR_24260"/>
<feature type="transmembrane region" description="Helical" evidence="6">
    <location>
        <begin position="97"/>
        <end position="114"/>
    </location>
</feature>
<dbReference type="SUPFAM" id="SSF103473">
    <property type="entry name" value="MFS general substrate transporter"/>
    <property type="match status" value="1"/>
</dbReference>
<evidence type="ECO:0000256" key="2">
    <source>
        <dbReference type="ARBA" id="ARBA00022448"/>
    </source>
</evidence>
<feature type="transmembrane region" description="Helical" evidence="6">
    <location>
        <begin position="68"/>
        <end position="85"/>
    </location>
</feature>
<feature type="transmembrane region" description="Helical" evidence="6">
    <location>
        <begin position="298"/>
        <end position="318"/>
    </location>
</feature>
<keyword evidence="5 6" id="KW-0472">Membrane</keyword>
<feature type="transmembrane region" description="Helical" evidence="6">
    <location>
        <begin position="261"/>
        <end position="286"/>
    </location>
</feature>
<feature type="transmembrane region" description="Helical" evidence="6">
    <location>
        <begin position="190"/>
        <end position="208"/>
    </location>
</feature>
<proteinExistence type="predicted"/>
<feature type="transmembrane region" description="Helical" evidence="6">
    <location>
        <begin position="325"/>
        <end position="344"/>
    </location>
</feature>
<dbReference type="RefSeq" id="WP_139376235.1">
    <property type="nucleotide sequence ID" value="NZ_MZGT01000029.1"/>
</dbReference>
<gene>
    <name evidence="8" type="primary">bmr3_2</name>
    <name evidence="8" type="ORF">CLCHR_24260</name>
</gene>
<feature type="domain" description="Major facilitator superfamily (MFS) profile" evidence="7">
    <location>
        <begin position="1"/>
        <end position="441"/>
    </location>
</feature>
<evidence type="ECO:0000256" key="5">
    <source>
        <dbReference type="ARBA" id="ARBA00023136"/>
    </source>
</evidence>
<dbReference type="Proteomes" id="UP000191056">
    <property type="component" value="Unassembled WGS sequence"/>
</dbReference>
<feature type="transmembrane region" description="Helical" evidence="6">
    <location>
        <begin position="220"/>
        <end position="240"/>
    </location>
</feature>
<feature type="transmembrane region" description="Helical" evidence="6">
    <location>
        <begin position="38"/>
        <end position="56"/>
    </location>
</feature>
<comment type="subcellular location">
    <subcellularLocation>
        <location evidence="1">Cell membrane</location>
        <topology evidence="1">Multi-pass membrane protein</topology>
    </subcellularLocation>
</comment>
<reference evidence="8 9" key="1">
    <citation type="submission" date="2017-03" db="EMBL/GenBank/DDBJ databases">
        <title>Genome sequence of Clostridium chromiireducens DSM 23318.</title>
        <authorList>
            <person name="Poehlein A."/>
            <person name="Daniel R."/>
        </authorList>
    </citation>
    <scope>NUCLEOTIDE SEQUENCE [LARGE SCALE GENOMIC DNA]</scope>
    <source>
        <strain evidence="8 9">DSM 23318</strain>
    </source>
</reference>
<accession>A0A1V4INK9</accession>
<evidence type="ECO:0000259" key="7">
    <source>
        <dbReference type="PROSITE" id="PS50850"/>
    </source>
</evidence>
<evidence type="ECO:0000313" key="8">
    <source>
        <dbReference type="EMBL" id="OPJ61632.1"/>
    </source>
</evidence>
<evidence type="ECO:0000256" key="4">
    <source>
        <dbReference type="ARBA" id="ARBA00022989"/>
    </source>
</evidence>
<feature type="transmembrane region" description="Helical" evidence="6">
    <location>
        <begin position="126"/>
        <end position="148"/>
    </location>
</feature>
<dbReference type="PANTHER" id="PTHR23501:SF191">
    <property type="entry name" value="VACUOLAR BASIC AMINO ACID TRANSPORTER 4"/>
    <property type="match status" value="1"/>
</dbReference>
<protein>
    <submittedName>
        <fullName evidence="8">Multidrug resistance protein 3</fullName>
    </submittedName>
</protein>
<dbReference type="GO" id="GO:0005886">
    <property type="term" value="C:plasma membrane"/>
    <property type="evidence" value="ECO:0007669"/>
    <property type="project" value="UniProtKB-SubCell"/>
</dbReference>
<dbReference type="EMBL" id="MZGT01000029">
    <property type="protein sequence ID" value="OPJ61632.1"/>
    <property type="molecule type" value="Genomic_DNA"/>
</dbReference>
<feature type="transmembrane region" description="Helical" evidence="6">
    <location>
        <begin position="421"/>
        <end position="438"/>
    </location>
</feature>
<dbReference type="OrthoDB" id="2321349at2"/>
<dbReference type="InterPro" id="IPR020846">
    <property type="entry name" value="MFS_dom"/>
</dbReference>
<evidence type="ECO:0000313" key="9">
    <source>
        <dbReference type="Proteomes" id="UP000191056"/>
    </source>
</evidence>
<dbReference type="Gene3D" id="1.20.1250.20">
    <property type="entry name" value="MFS general substrate transporter like domains"/>
    <property type="match status" value="1"/>
</dbReference>
<dbReference type="Pfam" id="PF07690">
    <property type="entry name" value="MFS_1"/>
    <property type="match status" value="1"/>
</dbReference>
<dbReference type="PRINTS" id="PR01036">
    <property type="entry name" value="TCRTETB"/>
</dbReference>
<feature type="transmembrane region" description="Helical" evidence="6">
    <location>
        <begin position="350"/>
        <end position="371"/>
    </location>
</feature>